<dbReference type="EMBL" id="SNUX01000002">
    <property type="protein sequence ID" value="TES49168.1"/>
    <property type="molecule type" value="Genomic_DNA"/>
</dbReference>
<protein>
    <submittedName>
        <fullName evidence="7">LysE family translocator</fullName>
    </submittedName>
</protein>
<evidence type="ECO:0000256" key="5">
    <source>
        <dbReference type="ARBA" id="ARBA00023136"/>
    </source>
</evidence>
<evidence type="ECO:0000256" key="1">
    <source>
        <dbReference type="ARBA" id="ARBA00004651"/>
    </source>
</evidence>
<dbReference type="Pfam" id="PF01810">
    <property type="entry name" value="LysE"/>
    <property type="match status" value="1"/>
</dbReference>
<keyword evidence="3 6" id="KW-0812">Transmembrane</keyword>
<feature type="transmembrane region" description="Helical" evidence="6">
    <location>
        <begin position="39"/>
        <end position="62"/>
    </location>
</feature>
<sequence length="193" mass="21842">MSVFSFIMYCFIVTVTPGTTNVCILSTVQNDGIKAAMKFTYGSLVGFFLLLSCSAMLNAYFVQIIPTIIFYIKIIGTGYLLYVTYQIYKMDVSKSKESSNGKGSFKRGLFIQLLNPKPVIFTLTLFPSFVLPYYNGFFPLSMTVLAVSSICFTSFTLWVLFGAVFKEFLRKYNKQANIVMATFLLYATGMIWF</sequence>
<dbReference type="GO" id="GO:0015171">
    <property type="term" value="F:amino acid transmembrane transporter activity"/>
    <property type="evidence" value="ECO:0007669"/>
    <property type="project" value="TreeGrafter"/>
</dbReference>
<dbReference type="PANTHER" id="PTHR30086:SF20">
    <property type="entry name" value="ARGININE EXPORTER PROTEIN ARGO-RELATED"/>
    <property type="match status" value="1"/>
</dbReference>
<keyword evidence="5 6" id="KW-0472">Membrane</keyword>
<gene>
    <name evidence="7" type="ORF">E2L03_06705</name>
</gene>
<accession>A0A4Y7WKT3</accession>
<evidence type="ECO:0000313" key="8">
    <source>
        <dbReference type="Proteomes" id="UP000298210"/>
    </source>
</evidence>
<comment type="subcellular location">
    <subcellularLocation>
        <location evidence="1">Cell membrane</location>
        <topology evidence="1">Multi-pass membrane protein</topology>
    </subcellularLocation>
</comment>
<evidence type="ECO:0000256" key="3">
    <source>
        <dbReference type="ARBA" id="ARBA00022692"/>
    </source>
</evidence>
<feature type="transmembrane region" description="Helical" evidence="6">
    <location>
        <begin position="176"/>
        <end position="192"/>
    </location>
</feature>
<dbReference type="GO" id="GO:0005886">
    <property type="term" value="C:plasma membrane"/>
    <property type="evidence" value="ECO:0007669"/>
    <property type="project" value="UniProtKB-SubCell"/>
</dbReference>
<dbReference type="Proteomes" id="UP000298210">
    <property type="component" value="Unassembled WGS sequence"/>
</dbReference>
<dbReference type="GO" id="GO:0033228">
    <property type="term" value="P:cysteine export across plasma membrane"/>
    <property type="evidence" value="ECO:0007669"/>
    <property type="project" value="TreeGrafter"/>
</dbReference>
<keyword evidence="4 6" id="KW-1133">Transmembrane helix</keyword>
<organism evidence="7 8">
    <name type="scientific">Shouchella lehensis</name>
    <dbReference type="NCBI Taxonomy" id="300825"/>
    <lineage>
        <taxon>Bacteria</taxon>
        <taxon>Bacillati</taxon>
        <taxon>Bacillota</taxon>
        <taxon>Bacilli</taxon>
        <taxon>Bacillales</taxon>
        <taxon>Bacillaceae</taxon>
        <taxon>Shouchella</taxon>
    </lineage>
</organism>
<keyword evidence="2" id="KW-1003">Cell membrane</keyword>
<feature type="transmembrane region" description="Helical" evidence="6">
    <location>
        <begin position="109"/>
        <end position="134"/>
    </location>
</feature>
<name>A0A4Y7WKT3_9BACI</name>
<feature type="transmembrane region" description="Helical" evidence="6">
    <location>
        <begin position="68"/>
        <end position="88"/>
    </location>
</feature>
<proteinExistence type="predicted"/>
<evidence type="ECO:0000256" key="2">
    <source>
        <dbReference type="ARBA" id="ARBA00022475"/>
    </source>
</evidence>
<dbReference type="RefSeq" id="WP_124741097.1">
    <property type="nucleotide sequence ID" value="NZ_LDIM01000006.1"/>
</dbReference>
<dbReference type="AlphaFoldDB" id="A0A4Y7WKT3"/>
<feature type="transmembrane region" description="Helical" evidence="6">
    <location>
        <begin position="6"/>
        <end position="27"/>
    </location>
</feature>
<feature type="transmembrane region" description="Helical" evidence="6">
    <location>
        <begin position="140"/>
        <end position="164"/>
    </location>
</feature>
<evidence type="ECO:0000256" key="4">
    <source>
        <dbReference type="ARBA" id="ARBA00022989"/>
    </source>
</evidence>
<dbReference type="InterPro" id="IPR001123">
    <property type="entry name" value="LeuE-type"/>
</dbReference>
<comment type="caution">
    <text evidence="7">The sequence shown here is derived from an EMBL/GenBank/DDBJ whole genome shotgun (WGS) entry which is preliminary data.</text>
</comment>
<dbReference type="PANTHER" id="PTHR30086">
    <property type="entry name" value="ARGININE EXPORTER PROTEIN ARGO"/>
    <property type="match status" value="1"/>
</dbReference>
<evidence type="ECO:0000256" key="6">
    <source>
        <dbReference type="SAM" id="Phobius"/>
    </source>
</evidence>
<evidence type="ECO:0000313" key="7">
    <source>
        <dbReference type="EMBL" id="TES49168.1"/>
    </source>
</evidence>
<reference evidence="7 8" key="1">
    <citation type="submission" date="2019-03" db="EMBL/GenBank/DDBJ databases">
        <authorList>
            <person name="Liu G."/>
        </authorList>
    </citation>
    <scope>NUCLEOTIDE SEQUENCE [LARGE SCALE GENOMIC DNA]</scope>
    <source>
        <strain evidence="7 8">DSM 19099</strain>
    </source>
</reference>